<dbReference type="Pfam" id="PF12802">
    <property type="entry name" value="MarR_2"/>
    <property type="match status" value="1"/>
</dbReference>
<name>A0A515DH67_9BURK</name>
<evidence type="ECO:0000256" key="2">
    <source>
        <dbReference type="ARBA" id="ARBA00023125"/>
    </source>
</evidence>
<dbReference type="InterPro" id="IPR039422">
    <property type="entry name" value="MarR/SlyA-like"/>
</dbReference>
<dbReference type="SUPFAM" id="SSF46785">
    <property type="entry name" value="Winged helix' DNA-binding domain"/>
    <property type="match status" value="1"/>
</dbReference>
<dbReference type="GO" id="GO:0003677">
    <property type="term" value="F:DNA binding"/>
    <property type="evidence" value="ECO:0007669"/>
    <property type="project" value="UniProtKB-KW"/>
</dbReference>
<organism evidence="5 6">
    <name type="scientific">Rhodoferax sediminis</name>
    <dbReference type="NCBI Taxonomy" id="2509614"/>
    <lineage>
        <taxon>Bacteria</taxon>
        <taxon>Pseudomonadati</taxon>
        <taxon>Pseudomonadota</taxon>
        <taxon>Betaproteobacteria</taxon>
        <taxon>Burkholderiales</taxon>
        <taxon>Comamonadaceae</taxon>
        <taxon>Rhodoferax</taxon>
    </lineage>
</organism>
<gene>
    <name evidence="5" type="ORF">EUB48_11215</name>
</gene>
<dbReference type="KEGG" id="rhf:EUB48_11215"/>
<dbReference type="Proteomes" id="UP000316798">
    <property type="component" value="Chromosome"/>
</dbReference>
<dbReference type="PANTHER" id="PTHR33164">
    <property type="entry name" value="TRANSCRIPTIONAL REGULATOR, MARR FAMILY"/>
    <property type="match status" value="1"/>
</dbReference>
<feature type="domain" description="HTH marR-type" evidence="4">
    <location>
        <begin position="1"/>
        <end position="129"/>
    </location>
</feature>
<dbReference type="AlphaFoldDB" id="A0A515DH67"/>
<protein>
    <submittedName>
        <fullName evidence="5">MarR family transcriptional regulator</fullName>
    </submittedName>
</protein>
<keyword evidence="6" id="KW-1185">Reference proteome</keyword>
<dbReference type="GO" id="GO:0003700">
    <property type="term" value="F:DNA-binding transcription factor activity"/>
    <property type="evidence" value="ECO:0007669"/>
    <property type="project" value="InterPro"/>
</dbReference>
<proteinExistence type="predicted"/>
<reference evidence="5 6" key="1">
    <citation type="submission" date="2019-01" db="EMBL/GenBank/DDBJ databases">
        <title>Genomic insights into a novel species Rhodoferax sp.</title>
        <authorList>
            <person name="Jin L."/>
        </authorList>
    </citation>
    <scope>NUCLEOTIDE SEQUENCE [LARGE SCALE GENOMIC DNA]</scope>
    <source>
        <strain evidence="5 6">CHu59-6-5</strain>
    </source>
</reference>
<dbReference type="InterPro" id="IPR036388">
    <property type="entry name" value="WH-like_DNA-bd_sf"/>
</dbReference>
<dbReference type="EMBL" id="CP035503">
    <property type="protein sequence ID" value="QDL39762.1"/>
    <property type="molecule type" value="Genomic_DNA"/>
</dbReference>
<evidence type="ECO:0000259" key="4">
    <source>
        <dbReference type="PROSITE" id="PS50995"/>
    </source>
</evidence>
<dbReference type="PRINTS" id="PR00598">
    <property type="entry name" value="HTHMARR"/>
</dbReference>
<dbReference type="PANTHER" id="PTHR33164:SF64">
    <property type="entry name" value="TRANSCRIPTIONAL REGULATOR SLYA"/>
    <property type="match status" value="1"/>
</dbReference>
<evidence type="ECO:0000256" key="1">
    <source>
        <dbReference type="ARBA" id="ARBA00023015"/>
    </source>
</evidence>
<accession>A0A515DH67</accession>
<dbReference type="OrthoDB" id="6002259at2"/>
<dbReference type="Gene3D" id="1.10.10.10">
    <property type="entry name" value="Winged helix-like DNA-binding domain superfamily/Winged helix DNA-binding domain"/>
    <property type="match status" value="1"/>
</dbReference>
<keyword evidence="2" id="KW-0238">DNA-binding</keyword>
<sequence>MSLMAHINRQWRRVIDRRLQPLGLTQATWLPLLHLARAAQAMRQKDLAASLALDSSSVVRLLDGLESAGMVERCEGTDRRAKTIHLTALGLSTIKRVEELVGESREDILAGVPAHDLEKAFGVLEQVAEALALAQEETPA</sequence>
<evidence type="ECO:0000313" key="5">
    <source>
        <dbReference type="EMBL" id="QDL39762.1"/>
    </source>
</evidence>
<dbReference type="GO" id="GO:0006950">
    <property type="term" value="P:response to stress"/>
    <property type="evidence" value="ECO:0007669"/>
    <property type="project" value="TreeGrafter"/>
</dbReference>
<evidence type="ECO:0000313" key="6">
    <source>
        <dbReference type="Proteomes" id="UP000316798"/>
    </source>
</evidence>
<dbReference type="SMART" id="SM00347">
    <property type="entry name" value="HTH_MARR"/>
    <property type="match status" value="1"/>
</dbReference>
<evidence type="ECO:0000256" key="3">
    <source>
        <dbReference type="ARBA" id="ARBA00023163"/>
    </source>
</evidence>
<keyword evidence="1" id="KW-0805">Transcription regulation</keyword>
<dbReference type="InterPro" id="IPR000835">
    <property type="entry name" value="HTH_MarR-typ"/>
</dbReference>
<dbReference type="PROSITE" id="PS50995">
    <property type="entry name" value="HTH_MARR_2"/>
    <property type="match status" value="1"/>
</dbReference>
<dbReference type="InterPro" id="IPR036390">
    <property type="entry name" value="WH_DNA-bd_sf"/>
</dbReference>
<keyword evidence="3" id="KW-0804">Transcription</keyword>